<evidence type="ECO:0000313" key="3">
    <source>
        <dbReference type="Proteomes" id="UP000199474"/>
    </source>
</evidence>
<name>A0A1I1XNB2_9BACI</name>
<dbReference type="EMBL" id="FOMR01000008">
    <property type="protein sequence ID" value="SFE08844.1"/>
    <property type="molecule type" value="Genomic_DNA"/>
</dbReference>
<gene>
    <name evidence="2" type="ORF">SAMN05216238_10849</name>
</gene>
<dbReference type="Proteomes" id="UP000199474">
    <property type="component" value="Unassembled WGS sequence"/>
</dbReference>
<organism evidence="2 3">
    <name type="scientific">Lentibacillus persicus</name>
    <dbReference type="NCBI Taxonomy" id="640948"/>
    <lineage>
        <taxon>Bacteria</taxon>
        <taxon>Bacillati</taxon>
        <taxon>Bacillota</taxon>
        <taxon>Bacilli</taxon>
        <taxon>Bacillales</taxon>
        <taxon>Bacillaceae</taxon>
        <taxon>Lentibacillus</taxon>
    </lineage>
</organism>
<feature type="compositionally biased region" description="Basic and acidic residues" evidence="1">
    <location>
        <begin position="1"/>
        <end position="35"/>
    </location>
</feature>
<feature type="region of interest" description="Disordered" evidence="1">
    <location>
        <begin position="1"/>
        <end position="42"/>
    </location>
</feature>
<keyword evidence="3" id="KW-1185">Reference proteome</keyword>
<evidence type="ECO:0000313" key="2">
    <source>
        <dbReference type="EMBL" id="SFE08844.1"/>
    </source>
</evidence>
<sequence length="42" mass="5018">MTDRNEKKRSQDSIEQQKKKKDSEQDISPQRENDTSPKQNNK</sequence>
<protein>
    <submittedName>
        <fullName evidence="2">Uncharacterized protein</fullName>
    </submittedName>
</protein>
<dbReference type="AlphaFoldDB" id="A0A1I1XNB2"/>
<accession>A0A1I1XNB2</accession>
<proteinExistence type="predicted"/>
<reference evidence="3" key="1">
    <citation type="submission" date="2016-10" db="EMBL/GenBank/DDBJ databases">
        <authorList>
            <person name="Varghese N."/>
            <person name="Submissions S."/>
        </authorList>
    </citation>
    <scope>NUCLEOTIDE SEQUENCE [LARGE SCALE GENOMIC DNA]</scope>
    <source>
        <strain evidence="3">DSM 22530</strain>
    </source>
</reference>
<dbReference type="RefSeq" id="WP_281242086.1">
    <property type="nucleotide sequence ID" value="NZ_FOMR01000008.1"/>
</dbReference>
<evidence type="ECO:0000256" key="1">
    <source>
        <dbReference type="SAM" id="MobiDB-lite"/>
    </source>
</evidence>